<accession>A0ACB8ZAT2</accession>
<keyword evidence="2" id="KW-1185">Reference proteome</keyword>
<evidence type="ECO:0000313" key="2">
    <source>
        <dbReference type="Proteomes" id="UP001056120"/>
    </source>
</evidence>
<evidence type="ECO:0000313" key="1">
    <source>
        <dbReference type="EMBL" id="KAI3694703.1"/>
    </source>
</evidence>
<reference evidence="2" key="1">
    <citation type="journal article" date="2022" name="Mol. Ecol. Resour.">
        <title>The genomes of chicory, endive, great burdock and yacon provide insights into Asteraceae palaeo-polyploidization history and plant inulin production.</title>
        <authorList>
            <person name="Fan W."/>
            <person name="Wang S."/>
            <person name="Wang H."/>
            <person name="Wang A."/>
            <person name="Jiang F."/>
            <person name="Liu H."/>
            <person name="Zhao H."/>
            <person name="Xu D."/>
            <person name="Zhang Y."/>
        </authorList>
    </citation>
    <scope>NUCLEOTIDE SEQUENCE [LARGE SCALE GENOMIC DNA]</scope>
    <source>
        <strain evidence="2">cv. Yunnan</strain>
    </source>
</reference>
<sequence>MVVATDAAALCMFKKERKPCKTFPIKTNKPCPTANTNDQGYLFAIEQPASQISRSSKYIVVIKTTKQDVYSGHISVTISE</sequence>
<comment type="caution">
    <text evidence="1">The sequence shown here is derived from an EMBL/GenBank/DDBJ whole genome shotgun (WGS) entry which is preliminary data.</text>
</comment>
<dbReference type="EMBL" id="CM042043">
    <property type="protein sequence ID" value="KAI3694703.1"/>
    <property type="molecule type" value="Genomic_DNA"/>
</dbReference>
<organism evidence="1 2">
    <name type="scientific">Smallanthus sonchifolius</name>
    <dbReference type="NCBI Taxonomy" id="185202"/>
    <lineage>
        <taxon>Eukaryota</taxon>
        <taxon>Viridiplantae</taxon>
        <taxon>Streptophyta</taxon>
        <taxon>Embryophyta</taxon>
        <taxon>Tracheophyta</taxon>
        <taxon>Spermatophyta</taxon>
        <taxon>Magnoliopsida</taxon>
        <taxon>eudicotyledons</taxon>
        <taxon>Gunneridae</taxon>
        <taxon>Pentapetalae</taxon>
        <taxon>asterids</taxon>
        <taxon>campanulids</taxon>
        <taxon>Asterales</taxon>
        <taxon>Asteraceae</taxon>
        <taxon>Asteroideae</taxon>
        <taxon>Heliantheae alliance</taxon>
        <taxon>Millerieae</taxon>
        <taxon>Smallanthus</taxon>
    </lineage>
</organism>
<dbReference type="Proteomes" id="UP001056120">
    <property type="component" value="Linkage Group LG26"/>
</dbReference>
<gene>
    <name evidence="1" type="ORF">L1987_77672</name>
</gene>
<name>A0ACB8ZAT2_9ASTR</name>
<proteinExistence type="predicted"/>
<protein>
    <submittedName>
        <fullName evidence="1">Uncharacterized protein</fullName>
    </submittedName>
</protein>
<reference evidence="1 2" key="2">
    <citation type="journal article" date="2022" name="Mol. Ecol. Resour.">
        <title>The genomes of chicory, endive, great burdock and yacon provide insights into Asteraceae paleo-polyploidization history and plant inulin production.</title>
        <authorList>
            <person name="Fan W."/>
            <person name="Wang S."/>
            <person name="Wang H."/>
            <person name="Wang A."/>
            <person name="Jiang F."/>
            <person name="Liu H."/>
            <person name="Zhao H."/>
            <person name="Xu D."/>
            <person name="Zhang Y."/>
        </authorList>
    </citation>
    <scope>NUCLEOTIDE SEQUENCE [LARGE SCALE GENOMIC DNA]</scope>
    <source>
        <strain evidence="2">cv. Yunnan</strain>
        <tissue evidence="1">Leaves</tissue>
    </source>
</reference>